<evidence type="ECO:0000313" key="4">
    <source>
        <dbReference type="Proteomes" id="UP000245207"/>
    </source>
</evidence>
<feature type="domain" description="Peptidase A1" evidence="2">
    <location>
        <begin position="71"/>
        <end position="219"/>
    </location>
</feature>
<gene>
    <name evidence="3" type="ORF">CTI12_AA320950</name>
</gene>
<name>A0A2U1N0X5_ARTAN</name>
<dbReference type="InterPro" id="IPR021109">
    <property type="entry name" value="Peptidase_aspartic_dom_sf"/>
</dbReference>
<dbReference type="SUPFAM" id="SSF50630">
    <property type="entry name" value="Acid proteases"/>
    <property type="match status" value="1"/>
</dbReference>
<evidence type="ECO:0000256" key="1">
    <source>
        <dbReference type="SAM" id="SignalP"/>
    </source>
</evidence>
<dbReference type="OrthoDB" id="2747330at2759"/>
<feature type="chain" id="PRO_5015767954" description="Peptidase A1 domain-containing protein" evidence="1">
    <location>
        <begin position="25"/>
        <end position="219"/>
    </location>
</feature>
<keyword evidence="1" id="KW-0732">Signal</keyword>
<proteinExistence type="predicted"/>
<dbReference type="Pfam" id="PF00026">
    <property type="entry name" value="Asp"/>
    <property type="match status" value="1"/>
</dbReference>
<accession>A0A2U1N0X5</accession>
<dbReference type="Proteomes" id="UP000245207">
    <property type="component" value="Unassembled WGS sequence"/>
</dbReference>
<evidence type="ECO:0000313" key="3">
    <source>
        <dbReference type="EMBL" id="PWA67137.1"/>
    </source>
</evidence>
<dbReference type="Gene3D" id="2.40.70.10">
    <property type="entry name" value="Acid Proteases"/>
    <property type="match status" value="1"/>
</dbReference>
<dbReference type="EMBL" id="PKPP01003890">
    <property type="protein sequence ID" value="PWA67137.1"/>
    <property type="molecule type" value="Genomic_DNA"/>
</dbReference>
<protein>
    <recommendedName>
        <fullName evidence="2">Peptidase A1 domain-containing protein</fullName>
    </recommendedName>
</protein>
<dbReference type="InterPro" id="IPR033121">
    <property type="entry name" value="PEPTIDASE_A1"/>
</dbReference>
<dbReference type="AlphaFoldDB" id="A0A2U1N0X5"/>
<organism evidence="3 4">
    <name type="scientific">Artemisia annua</name>
    <name type="common">Sweet wormwood</name>
    <dbReference type="NCBI Taxonomy" id="35608"/>
    <lineage>
        <taxon>Eukaryota</taxon>
        <taxon>Viridiplantae</taxon>
        <taxon>Streptophyta</taxon>
        <taxon>Embryophyta</taxon>
        <taxon>Tracheophyta</taxon>
        <taxon>Spermatophyta</taxon>
        <taxon>Magnoliopsida</taxon>
        <taxon>eudicotyledons</taxon>
        <taxon>Gunneridae</taxon>
        <taxon>Pentapetalae</taxon>
        <taxon>asterids</taxon>
        <taxon>campanulids</taxon>
        <taxon>Asterales</taxon>
        <taxon>Asteraceae</taxon>
        <taxon>Asteroideae</taxon>
        <taxon>Anthemideae</taxon>
        <taxon>Artemisiinae</taxon>
        <taxon>Artemisia</taxon>
    </lineage>
</organism>
<sequence>MSRKALDIFTTLIFFISFHRSSHCSSPASAHSNKQFKLLKDVRSVKHSLSQLYHLDKSEAQSPSFRPAELYYTKVSLGSPPKELFVQIDTAVSDIWVSCSSCNGCPQTGLHLPSSSLFFTHLIIQTHFIIMSRRALDIFTTLIFFISFHCSSHCSSPASAHSNKQFKLLKDVRSVKHSLSQLYHLDKSEAQSPSFRPAESFPVLISGHCSILGGKRLYA</sequence>
<dbReference type="STRING" id="35608.A0A2U1N0X5"/>
<reference evidence="3 4" key="1">
    <citation type="journal article" date="2018" name="Mol. Plant">
        <title>The genome of Artemisia annua provides insight into the evolution of Asteraceae family and artemisinin biosynthesis.</title>
        <authorList>
            <person name="Shen Q."/>
            <person name="Zhang L."/>
            <person name="Liao Z."/>
            <person name="Wang S."/>
            <person name="Yan T."/>
            <person name="Shi P."/>
            <person name="Liu M."/>
            <person name="Fu X."/>
            <person name="Pan Q."/>
            <person name="Wang Y."/>
            <person name="Lv Z."/>
            <person name="Lu X."/>
            <person name="Zhang F."/>
            <person name="Jiang W."/>
            <person name="Ma Y."/>
            <person name="Chen M."/>
            <person name="Hao X."/>
            <person name="Li L."/>
            <person name="Tang Y."/>
            <person name="Lv G."/>
            <person name="Zhou Y."/>
            <person name="Sun X."/>
            <person name="Brodelius P.E."/>
            <person name="Rose J.K.C."/>
            <person name="Tang K."/>
        </authorList>
    </citation>
    <scope>NUCLEOTIDE SEQUENCE [LARGE SCALE GENOMIC DNA]</scope>
    <source>
        <strain evidence="4">cv. Huhao1</strain>
        <tissue evidence="3">Leaf</tissue>
    </source>
</reference>
<evidence type="ECO:0000259" key="2">
    <source>
        <dbReference type="PROSITE" id="PS51767"/>
    </source>
</evidence>
<feature type="signal peptide" evidence="1">
    <location>
        <begin position="1"/>
        <end position="24"/>
    </location>
</feature>
<keyword evidence="4" id="KW-1185">Reference proteome</keyword>
<dbReference type="PROSITE" id="PS51767">
    <property type="entry name" value="PEPTIDASE_A1"/>
    <property type="match status" value="1"/>
</dbReference>
<comment type="caution">
    <text evidence="3">The sequence shown here is derived from an EMBL/GenBank/DDBJ whole genome shotgun (WGS) entry which is preliminary data.</text>
</comment>